<evidence type="ECO:0000256" key="5">
    <source>
        <dbReference type="ARBA" id="ARBA00022448"/>
    </source>
</evidence>
<gene>
    <name evidence="10" type="ORF">HG535_0E01370</name>
</gene>
<accession>A0A7H9B3I1</accession>
<sequence length="196" mass="22164">MTDNQENHSFEVNRSQSPSINSQSYAIPMPHEIIEQLSECSSTEGSDGADNDNTSNENRFLDSIVPETSNLFLPEAQDPGSMFDVSKYIFESLAQAIDCADFCEAISLQTKTSAIINSKSLELKQLLQTTKVRLTHFRDRFENGIQTSKTIRQNLQHSKDRIDQISAVIATRYPIEFNQAKEKIVERNFDALPNDK</sequence>
<evidence type="ECO:0000256" key="4">
    <source>
        <dbReference type="ARBA" id="ARBA00016207"/>
    </source>
</evidence>
<comment type="function">
    <text evidence="1">Component of the biogenesis of lysosome-related organelles complex-1 (BLOC-1) involved in endosomal cargo sorting.</text>
</comment>
<protein>
    <recommendedName>
        <fullName evidence="4">Biogenesis of lysosome-related organelles complex 1 subunit KXD1</fullName>
    </recommendedName>
    <alternativeName>
        <fullName evidence="7">KxDL homolog</fullName>
    </alternativeName>
</protein>
<evidence type="ECO:0000256" key="6">
    <source>
        <dbReference type="ARBA" id="ARBA00022753"/>
    </source>
</evidence>
<dbReference type="EMBL" id="CP058608">
    <property type="protein sequence ID" value="QLG73053.1"/>
    <property type="molecule type" value="Genomic_DNA"/>
</dbReference>
<evidence type="ECO:0000256" key="1">
    <source>
        <dbReference type="ARBA" id="ARBA00002069"/>
    </source>
</evidence>
<dbReference type="InterPro" id="IPR051390">
    <property type="entry name" value="BLOC-1_subunit_KXD1"/>
</dbReference>
<dbReference type="GeneID" id="59236795"/>
<evidence type="ECO:0000256" key="7">
    <source>
        <dbReference type="ARBA" id="ARBA00029808"/>
    </source>
</evidence>
<proteinExistence type="inferred from homology"/>
<organism evidence="10 11">
    <name type="scientific">Zygotorulaspora mrakii</name>
    <name type="common">Zygosaccharomyces mrakii</name>
    <dbReference type="NCBI Taxonomy" id="42260"/>
    <lineage>
        <taxon>Eukaryota</taxon>
        <taxon>Fungi</taxon>
        <taxon>Dikarya</taxon>
        <taxon>Ascomycota</taxon>
        <taxon>Saccharomycotina</taxon>
        <taxon>Saccharomycetes</taxon>
        <taxon>Saccharomycetales</taxon>
        <taxon>Saccharomycetaceae</taxon>
        <taxon>Zygotorulaspora</taxon>
    </lineage>
</organism>
<dbReference type="KEGG" id="zmk:HG535_0E01370"/>
<reference evidence="10 11" key="1">
    <citation type="submission" date="2020-07" db="EMBL/GenBank/DDBJ databases">
        <title>The yeast mating-type switching endonuclease HO is a domesticated member of an unorthodox homing genetic element family.</title>
        <authorList>
            <person name="Coughlan A.Y."/>
            <person name="Lombardi L."/>
            <person name="Braun-Galleani S."/>
            <person name="Martos A.R."/>
            <person name="Galeote V."/>
            <person name="Bigey F."/>
            <person name="Dequin S."/>
            <person name="Byrne K.P."/>
            <person name="Wolfe K.H."/>
        </authorList>
    </citation>
    <scope>NUCLEOTIDE SEQUENCE [LARGE SCALE GENOMIC DNA]</scope>
    <source>
        <strain evidence="10 11">NRRL Y-6702</strain>
    </source>
</reference>
<evidence type="ECO:0000259" key="9">
    <source>
        <dbReference type="Pfam" id="PF10241"/>
    </source>
</evidence>
<dbReference type="Pfam" id="PF10241">
    <property type="entry name" value="KxDL"/>
    <property type="match status" value="1"/>
</dbReference>
<keyword evidence="6" id="KW-0967">Endosome</keyword>
<name>A0A7H9B3I1_ZYGMR</name>
<evidence type="ECO:0000256" key="2">
    <source>
        <dbReference type="ARBA" id="ARBA00004177"/>
    </source>
</evidence>
<dbReference type="InterPro" id="IPR019371">
    <property type="entry name" value="KxDL_dom"/>
</dbReference>
<feature type="compositionally biased region" description="Polar residues" evidence="8">
    <location>
        <begin position="38"/>
        <end position="58"/>
    </location>
</feature>
<keyword evidence="11" id="KW-1185">Reference proteome</keyword>
<evidence type="ECO:0000313" key="11">
    <source>
        <dbReference type="Proteomes" id="UP000509704"/>
    </source>
</evidence>
<keyword evidence="5" id="KW-0813">Transport</keyword>
<comment type="subcellular location">
    <subcellularLocation>
        <location evidence="2">Endosome</location>
    </subcellularLocation>
</comment>
<dbReference type="GO" id="GO:0007032">
    <property type="term" value="P:endosome organization"/>
    <property type="evidence" value="ECO:0007669"/>
    <property type="project" value="TreeGrafter"/>
</dbReference>
<dbReference type="AlphaFoldDB" id="A0A7H9B3I1"/>
<comment type="similarity">
    <text evidence="3">Belongs to the KXD1 family.</text>
</comment>
<feature type="domain" description="KxDL" evidence="9">
    <location>
        <begin position="92"/>
        <end position="177"/>
    </location>
</feature>
<dbReference type="Proteomes" id="UP000509704">
    <property type="component" value="Chromosome 5"/>
</dbReference>
<dbReference type="GO" id="GO:0032880">
    <property type="term" value="P:regulation of protein localization"/>
    <property type="evidence" value="ECO:0007669"/>
    <property type="project" value="TreeGrafter"/>
</dbReference>
<feature type="compositionally biased region" description="Polar residues" evidence="8">
    <location>
        <begin position="12"/>
        <end position="25"/>
    </location>
</feature>
<dbReference type="PANTHER" id="PTHR37787">
    <property type="entry name" value="BIOGENESIS OF LYSOSOME-RELATED ORGANELLES COMPLEX 1 SUBUNIT KXD1"/>
    <property type="match status" value="1"/>
</dbReference>
<dbReference type="PANTHER" id="PTHR37787:SF1">
    <property type="entry name" value="BIOGENESIS OF LYSOSOME-RELATED ORGANELLES COMPLEX 1 SUBUNIT KXD1"/>
    <property type="match status" value="1"/>
</dbReference>
<dbReference type="OrthoDB" id="4089816at2759"/>
<evidence type="ECO:0000313" key="10">
    <source>
        <dbReference type="EMBL" id="QLG73053.1"/>
    </source>
</evidence>
<feature type="compositionally biased region" description="Basic and acidic residues" evidence="8">
    <location>
        <begin position="1"/>
        <end position="11"/>
    </location>
</feature>
<dbReference type="GO" id="GO:0005768">
    <property type="term" value="C:endosome"/>
    <property type="evidence" value="ECO:0007669"/>
    <property type="project" value="UniProtKB-SubCell"/>
</dbReference>
<dbReference type="RefSeq" id="XP_037144780.1">
    <property type="nucleotide sequence ID" value="XM_037288885.1"/>
</dbReference>
<evidence type="ECO:0000256" key="8">
    <source>
        <dbReference type="SAM" id="MobiDB-lite"/>
    </source>
</evidence>
<dbReference type="GO" id="GO:0031083">
    <property type="term" value="C:BLOC-1 complex"/>
    <property type="evidence" value="ECO:0007669"/>
    <property type="project" value="TreeGrafter"/>
</dbReference>
<evidence type="ECO:0000256" key="3">
    <source>
        <dbReference type="ARBA" id="ARBA00005913"/>
    </source>
</evidence>
<feature type="region of interest" description="Disordered" evidence="8">
    <location>
        <begin position="1"/>
        <end position="58"/>
    </location>
</feature>